<organism evidence="3 4">
    <name type="scientific">Laceyella sediminis</name>
    <dbReference type="NCBI Taxonomy" id="573074"/>
    <lineage>
        <taxon>Bacteria</taxon>
        <taxon>Bacillati</taxon>
        <taxon>Bacillota</taxon>
        <taxon>Bacilli</taxon>
        <taxon>Bacillales</taxon>
        <taxon>Thermoactinomycetaceae</taxon>
        <taxon>Laceyella</taxon>
    </lineage>
</organism>
<keyword evidence="4" id="KW-1185">Reference proteome</keyword>
<keyword evidence="1" id="KW-1133">Transmembrane helix</keyword>
<dbReference type="Proteomes" id="UP000238836">
    <property type="component" value="Unassembled WGS sequence"/>
</dbReference>
<feature type="transmembrane region" description="Helical" evidence="1">
    <location>
        <begin position="149"/>
        <end position="166"/>
    </location>
</feature>
<reference evidence="3 4" key="1">
    <citation type="submission" date="2018-03" db="EMBL/GenBank/DDBJ databases">
        <title>Genomic Encyclopedia of Archaeal and Bacterial Type Strains, Phase II (KMG-II): from individual species to whole genera.</title>
        <authorList>
            <person name="Goeker M."/>
        </authorList>
    </citation>
    <scope>NUCLEOTIDE SEQUENCE [LARGE SCALE GENOMIC DNA]</scope>
    <source>
        <strain evidence="3 4">RHA1</strain>
    </source>
</reference>
<feature type="transmembrane region" description="Helical" evidence="1">
    <location>
        <begin position="198"/>
        <end position="220"/>
    </location>
</feature>
<proteinExistence type="predicted"/>
<accession>A0ABX5ELH2</accession>
<evidence type="ECO:0000259" key="2">
    <source>
        <dbReference type="Pfam" id="PF15636"/>
    </source>
</evidence>
<gene>
    <name evidence="3" type="ORF">CLV36_1321</name>
</gene>
<feature type="domain" description="Tox-GHH" evidence="2">
    <location>
        <begin position="436"/>
        <end position="505"/>
    </location>
</feature>
<dbReference type="Pfam" id="PF15636">
    <property type="entry name" value="Tox-GHH"/>
    <property type="match status" value="1"/>
</dbReference>
<dbReference type="EMBL" id="PVTZ01000032">
    <property type="protein sequence ID" value="PRZ11622.1"/>
    <property type="molecule type" value="Genomic_DNA"/>
</dbReference>
<feature type="transmembrane region" description="Helical" evidence="1">
    <location>
        <begin position="173"/>
        <end position="192"/>
    </location>
</feature>
<protein>
    <submittedName>
        <fullName evidence="3">Uncharacterized protein DUF4244</fullName>
    </submittedName>
</protein>
<evidence type="ECO:0000313" key="3">
    <source>
        <dbReference type="EMBL" id="PRZ11622.1"/>
    </source>
</evidence>
<dbReference type="InterPro" id="IPR028916">
    <property type="entry name" value="Tox-GHH_dom"/>
</dbReference>
<evidence type="ECO:0000256" key="1">
    <source>
        <dbReference type="SAM" id="Phobius"/>
    </source>
</evidence>
<evidence type="ECO:0000313" key="4">
    <source>
        <dbReference type="Proteomes" id="UP000238836"/>
    </source>
</evidence>
<comment type="caution">
    <text evidence="3">The sequence shown here is derived from an EMBL/GenBank/DDBJ whole genome shotgun (WGS) entry which is preliminary data.</text>
</comment>
<sequence length="552" mass="59141">MKRLLSRLAKVLQSRKGSPTMEYIVVIACGVALALLLNQVVASAEVQGSLKDKIMQVLTGQNMAVSLDEDKPKEQSIEERKDDLFGRPDWIKDLTSGYQSLKNKFKKGLSEAWENVKNKDLGEVTQSLWNNTTNALDSAWQWAKENKEVVASAGVIIAGVGLLLIPGMEPLGLMLLANWGLSLGFGALLNGGKVDKTVLLGAAIGGAAGAIGGGAASAFFSGLTKLAPGLGTAITGSRFLGPIISGGKQILGKAPAFVQRMAGELFSKMGAMTATEGAITSGVDDWLRGKELNWKRAVLSGLAGATLVGFASGAYPLVQPLLNKATTAIEKHTGPISAKIKPAVQNVGKCLGYQQTPRYFALIKFGDGNFIECLYAQAYRGGGGGTNGNTNTNPNIDETLPRGAGTKPVSPNDKLTEPLPLIQFKANPNLTPQAGSRATAINRAWRLEKELVQQTGRGTYPWTESEINELLRTGKVRGYTGHHIINAENGELGAAWQGDPRNIRFLYNRGKGNEHVAGLKGHRGKFTNPTNGRLIDRQAMIEYYRKHPLEKE</sequence>
<keyword evidence="1" id="KW-0812">Transmembrane</keyword>
<name>A0ABX5ELH2_9BACL</name>
<keyword evidence="1" id="KW-0472">Membrane</keyword>